<dbReference type="PANTHER" id="PTHR35882">
    <property type="entry name" value="PELA"/>
    <property type="match status" value="1"/>
</dbReference>
<sequence>MKTFQIYYGPVTTEISLWGYDMVIVEPRHVNVEQVRAWKAAGTVVIGYLSVLETPTWNEARYVKTRGLRSYRHFPEWDSYLMDIRDLTYQGILLQEVLDVILVKEMDGVFLDTVGDMEEYVAETRLREEMFAAYRDFLQRLKVLAPEAMLIQNRGFDTLPLVKSWLDGVLWEDWRGELYQDAWVQERLRLLRDVRVFTVSASSDPVHEKTSRKLGFTHLTRDTDYLKNPV</sequence>
<protein>
    <submittedName>
        <fullName evidence="2">Endo alpha-1,4 polygalactosaminidase</fullName>
    </submittedName>
</protein>
<feature type="domain" description="Glycoside-hydrolase family GH114 TIM-barrel" evidence="1">
    <location>
        <begin position="4"/>
        <end position="174"/>
    </location>
</feature>
<evidence type="ECO:0000313" key="2">
    <source>
        <dbReference type="EMBL" id="MBL0389025.1"/>
    </source>
</evidence>
<dbReference type="RefSeq" id="WP_201638026.1">
    <property type="nucleotide sequence ID" value="NZ_JAEQNB010000008.1"/>
</dbReference>
<dbReference type="PANTHER" id="PTHR35882:SF2">
    <property type="entry name" value="PELA"/>
    <property type="match status" value="1"/>
</dbReference>
<evidence type="ECO:0000259" key="1">
    <source>
        <dbReference type="Pfam" id="PF03537"/>
    </source>
</evidence>
<proteinExistence type="predicted"/>
<keyword evidence="3" id="KW-1185">Reference proteome</keyword>
<dbReference type="InterPro" id="IPR013785">
    <property type="entry name" value="Aldolase_TIM"/>
</dbReference>
<dbReference type="InterPro" id="IPR017853">
    <property type="entry name" value="GH"/>
</dbReference>
<dbReference type="Proteomes" id="UP000602284">
    <property type="component" value="Unassembled WGS sequence"/>
</dbReference>
<dbReference type="InterPro" id="IPR004352">
    <property type="entry name" value="GH114_TIM-barrel"/>
</dbReference>
<dbReference type="SUPFAM" id="SSF51445">
    <property type="entry name" value="(Trans)glycosidases"/>
    <property type="match status" value="1"/>
</dbReference>
<evidence type="ECO:0000313" key="3">
    <source>
        <dbReference type="Proteomes" id="UP000602284"/>
    </source>
</evidence>
<comment type="caution">
    <text evidence="2">The sequence shown here is derived from an EMBL/GenBank/DDBJ whole genome shotgun (WGS) entry which is preliminary data.</text>
</comment>
<dbReference type="Gene3D" id="3.20.20.70">
    <property type="entry name" value="Aldolase class I"/>
    <property type="match status" value="1"/>
</dbReference>
<name>A0ABS1JFM5_9BACL</name>
<dbReference type="Pfam" id="PF03537">
    <property type="entry name" value="Glyco_hydro_114"/>
    <property type="match status" value="1"/>
</dbReference>
<accession>A0ABS1JFM5</accession>
<organism evidence="2 3">
    <name type="scientific">Tumebacillus amylolyticus</name>
    <dbReference type="NCBI Taxonomy" id="2801339"/>
    <lineage>
        <taxon>Bacteria</taxon>
        <taxon>Bacillati</taxon>
        <taxon>Bacillota</taxon>
        <taxon>Bacilli</taxon>
        <taxon>Bacillales</taxon>
        <taxon>Alicyclobacillaceae</taxon>
        <taxon>Tumebacillus</taxon>
    </lineage>
</organism>
<dbReference type="EMBL" id="JAEQNB010000008">
    <property type="protein sequence ID" value="MBL0389025.1"/>
    <property type="molecule type" value="Genomic_DNA"/>
</dbReference>
<reference evidence="2 3" key="1">
    <citation type="submission" date="2021-01" db="EMBL/GenBank/DDBJ databases">
        <title>Tumebacillus sp. strain ITR2 16S ribosomal RNA gene Genome sequencing and assembly.</title>
        <authorList>
            <person name="Kang M."/>
        </authorList>
    </citation>
    <scope>NUCLEOTIDE SEQUENCE [LARGE SCALE GENOMIC DNA]</scope>
    <source>
        <strain evidence="2 3">ITR2</strain>
    </source>
</reference>
<gene>
    <name evidence="2" type="ORF">JJB07_20750</name>
</gene>